<dbReference type="PANTHER" id="PTHR45632">
    <property type="entry name" value="LD33804P"/>
    <property type="match status" value="1"/>
</dbReference>
<evidence type="ECO:0000313" key="6">
    <source>
        <dbReference type="WBParaSite" id="maker-uti_cns_0005821-snap-gene-0.2-mRNA-1"/>
    </source>
</evidence>
<sequence length="875" mass="96459">SHTCHYREKVFPSLRVAGQTAREGTGEQQEESKAFLGDGAGQGEGQAMMELERLAIGLGSDGRSAMDPHKTDRESEHLTERMPERASSPIEQGRDGEESTSMEMEGANQQLLQAEQQAVADSQQPPSLLLQQQQPLVLGGLGSRRKRWPETSRAPSAGGVSPLSTSGGCGGAATSSEKCFKAGQESRMVSAAGYPAKLLSQLNLLRLCSDYCDLTLSAGGVQFPVHKNVLVASSDYFRAAFSSGMREAGASCLELKGVTAEGLQAVLEFVYTGSLALSVDRAEDILNTASHLQISEAVQLCIRFLQLALSLDNCVELLNLSELYCLDEFGSNVRTFLLENFEDLCRCGALQRLTAAQLSDLLGDNRLRVAGEYLVFFAVVQWLEHEPDSRLPAVGDLIDQVRLPLLSGEHLVEKVSCIGFMRDVPACSDRLTEAKDYHLVVNKQPVMQTPRTRVRNHQRSVVMCHAENLEAFNLATKRHAFLKDCAVPLYNPCICELANFLYACGGRYDGNEASEMASARCFRYDPRFDAWHELVPMNEARKDFALVATGNSCLMAIGGQDENMVMCTVERLCIATGEWRFLPSLQHAVYCHAAAVCDSRVFVSGGQRYDGYCDSLICYEPDSELWASRAAMLNKRGNHIMECVGSRLFVLGGNVEDIYGFPVPVTPIESYNSIADQWTLLRCSITIREAGSCVLDSRIYIAGGLDGENYYSHSLQVYDTQKDEVQLVERFPTRIYGRVCCLMTLPQGFRKNRRANGRLSGACHGRGIKLTSESKQRPGVEYERQVQQQFLQRGGLGQFLLRQRRAAGRVEAGPPERSMKAQRGGAEQVAKEQQAEEVVPECLTDLPEASQLPARLQQELVQDELGPVPVHHYCG</sequence>
<dbReference type="InterPro" id="IPR000210">
    <property type="entry name" value="BTB/POZ_dom"/>
</dbReference>
<dbReference type="SUPFAM" id="SSF54695">
    <property type="entry name" value="POZ domain"/>
    <property type="match status" value="1"/>
</dbReference>
<evidence type="ECO:0000313" key="5">
    <source>
        <dbReference type="Proteomes" id="UP000095280"/>
    </source>
</evidence>
<dbReference type="Pfam" id="PF00651">
    <property type="entry name" value="BTB"/>
    <property type="match status" value="1"/>
</dbReference>
<evidence type="ECO:0000256" key="1">
    <source>
        <dbReference type="ARBA" id="ARBA00022441"/>
    </source>
</evidence>
<dbReference type="InterPro" id="IPR011705">
    <property type="entry name" value="BACK"/>
</dbReference>
<dbReference type="PANTHER" id="PTHR45632:SF3">
    <property type="entry name" value="KELCH-LIKE PROTEIN 32"/>
    <property type="match status" value="1"/>
</dbReference>
<keyword evidence="5" id="KW-1185">Reference proteome</keyword>
<dbReference type="InterPro" id="IPR015915">
    <property type="entry name" value="Kelch-typ_b-propeller"/>
</dbReference>
<proteinExistence type="predicted"/>
<dbReference type="PROSITE" id="PS50097">
    <property type="entry name" value="BTB"/>
    <property type="match status" value="1"/>
</dbReference>
<dbReference type="WBParaSite" id="maker-uti_cns_0005821-snap-gene-0.2-mRNA-1">
    <property type="protein sequence ID" value="maker-uti_cns_0005821-snap-gene-0.2-mRNA-1"/>
    <property type="gene ID" value="maker-uti_cns_0005821-snap-gene-0.2"/>
</dbReference>
<dbReference type="SMART" id="SM00875">
    <property type="entry name" value="BACK"/>
    <property type="match status" value="1"/>
</dbReference>
<dbReference type="AlphaFoldDB" id="A0A1I8HEY5"/>
<evidence type="ECO:0000256" key="3">
    <source>
        <dbReference type="SAM" id="MobiDB-lite"/>
    </source>
</evidence>
<evidence type="ECO:0000256" key="2">
    <source>
        <dbReference type="ARBA" id="ARBA00022737"/>
    </source>
</evidence>
<keyword evidence="1" id="KW-0880">Kelch repeat</keyword>
<dbReference type="Proteomes" id="UP000095280">
    <property type="component" value="Unplaced"/>
</dbReference>
<dbReference type="SMART" id="SM00225">
    <property type="entry name" value="BTB"/>
    <property type="match status" value="1"/>
</dbReference>
<evidence type="ECO:0000259" key="4">
    <source>
        <dbReference type="PROSITE" id="PS50097"/>
    </source>
</evidence>
<dbReference type="Gene3D" id="1.25.40.420">
    <property type="match status" value="1"/>
</dbReference>
<keyword evidence="2" id="KW-0677">Repeat</keyword>
<protein>
    <submittedName>
        <fullName evidence="6">BTB domain-containing protein</fullName>
    </submittedName>
</protein>
<dbReference type="Gene3D" id="2.120.10.80">
    <property type="entry name" value="Kelch-type beta propeller"/>
    <property type="match status" value="1"/>
</dbReference>
<dbReference type="Pfam" id="PF07707">
    <property type="entry name" value="BACK"/>
    <property type="match status" value="1"/>
</dbReference>
<dbReference type="InterPro" id="IPR006652">
    <property type="entry name" value="Kelch_1"/>
</dbReference>
<dbReference type="SMART" id="SM00612">
    <property type="entry name" value="Kelch"/>
    <property type="match status" value="4"/>
</dbReference>
<accession>A0A1I8HEY5</accession>
<feature type="region of interest" description="Disordered" evidence="3">
    <location>
        <begin position="16"/>
        <end position="104"/>
    </location>
</feature>
<organism evidence="5 6">
    <name type="scientific">Macrostomum lignano</name>
    <dbReference type="NCBI Taxonomy" id="282301"/>
    <lineage>
        <taxon>Eukaryota</taxon>
        <taxon>Metazoa</taxon>
        <taxon>Spiralia</taxon>
        <taxon>Lophotrochozoa</taxon>
        <taxon>Platyhelminthes</taxon>
        <taxon>Rhabditophora</taxon>
        <taxon>Macrostomorpha</taxon>
        <taxon>Macrostomida</taxon>
        <taxon>Macrostomidae</taxon>
        <taxon>Macrostomum</taxon>
    </lineage>
</organism>
<feature type="domain" description="BTB" evidence="4">
    <location>
        <begin position="212"/>
        <end position="279"/>
    </location>
</feature>
<feature type="compositionally biased region" description="Basic and acidic residues" evidence="3">
    <location>
        <begin position="64"/>
        <end position="84"/>
    </location>
</feature>
<reference evidence="6" key="1">
    <citation type="submission" date="2016-11" db="UniProtKB">
        <authorList>
            <consortium name="WormBaseParasite"/>
        </authorList>
    </citation>
    <scope>IDENTIFICATION</scope>
</reference>
<feature type="region of interest" description="Disordered" evidence="3">
    <location>
        <begin position="140"/>
        <end position="169"/>
    </location>
</feature>
<name>A0A1I8HEY5_9PLAT</name>
<dbReference type="InterPro" id="IPR011333">
    <property type="entry name" value="SKP1/BTB/POZ_sf"/>
</dbReference>
<dbReference type="SUPFAM" id="SSF117281">
    <property type="entry name" value="Kelch motif"/>
    <property type="match status" value="1"/>
</dbReference>
<dbReference type="Pfam" id="PF01344">
    <property type="entry name" value="Kelch_1"/>
    <property type="match status" value="3"/>
</dbReference>
<dbReference type="Gene3D" id="3.30.710.10">
    <property type="entry name" value="Potassium Channel Kv1.1, Chain A"/>
    <property type="match status" value="1"/>
</dbReference>